<name>A8FGN2_BACP2</name>
<dbReference type="KEGG" id="bpu:BPUM_2743"/>
<evidence type="ECO:0000313" key="1">
    <source>
        <dbReference type="EMBL" id="ABV63399.1"/>
    </source>
</evidence>
<accession>A8FGN2</accession>
<dbReference type="STRING" id="315750.BPUM_2743"/>
<reference evidence="1 2" key="2">
    <citation type="journal article" date="2013" name="Extremophiles">
        <title>An ICEBs1-like element may be associated with the extreme radiation and desiccation resistance of Bacillus pumilus SAFR-032 spores.</title>
        <authorList>
            <person name="Tirumalai M.R."/>
            <person name="Fox G.E."/>
        </authorList>
    </citation>
    <scope>NUCLEOTIDE SEQUENCE [LARGE SCALE GENOMIC DNA]</scope>
    <source>
        <strain evidence="1 2">SAFR-032</strain>
    </source>
</reference>
<dbReference type="AlphaFoldDB" id="A8FGN2"/>
<sequence length="36" mass="3940">MLLKLLVQIAGRKIEFDSVVIGSHQAIGIDGKVYVQ</sequence>
<dbReference type="Proteomes" id="UP000001355">
    <property type="component" value="Chromosome"/>
</dbReference>
<gene>
    <name evidence="1" type="ordered locus">BPUM_2743</name>
</gene>
<keyword evidence="2" id="KW-1185">Reference proteome</keyword>
<proteinExistence type="predicted"/>
<dbReference type="EMBL" id="CP000813">
    <property type="protein sequence ID" value="ABV63399.1"/>
    <property type="molecule type" value="Genomic_DNA"/>
</dbReference>
<dbReference type="HOGENOM" id="CLU_3354624_0_0_9"/>
<protein>
    <submittedName>
        <fullName evidence="1">Uncharacterized protein</fullName>
    </submittedName>
</protein>
<reference evidence="1 2" key="1">
    <citation type="journal article" date="2007" name="PLoS ONE">
        <title>Paradoxical DNA repair and peroxide resistance gene conservation in Bacillus pumilus SAFR-032.</title>
        <authorList>
            <person name="Gioia J."/>
            <person name="Yerrapragada S."/>
            <person name="Qin X."/>
            <person name="Jiang H."/>
            <person name="Igboeli O.C."/>
            <person name="Muzny D."/>
            <person name="Dugan-Rocha S."/>
            <person name="Ding Y."/>
            <person name="Hawes A."/>
            <person name="Liu W."/>
            <person name="Perez L."/>
            <person name="Kovar C."/>
            <person name="Dinh H."/>
            <person name="Lee S."/>
            <person name="Nazareth L."/>
            <person name="Blyth P."/>
            <person name="Holder M."/>
            <person name="Buhay C."/>
            <person name="Tirumalai M.R."/>
            <person name="Liu Y."/>
            <person name="Dasgupta I."/>
            <person name="Bokhetache L."/>
            <person name="Fujita M."/>
            <person name="Karouia F."/>
            <person name="Eswara Moorthy P."/>
            <person name="Siefert J."/>
            <person name="Uzman A."/>
            <person name="Buzumbo P."/>
            <person name="Verma A."/>
            <person name="Zwiya H."/>
            <person name="McWilliams B.D."/>
            <person name="Olowu A."/>
            <person name="Clinkenbeard K.D."/>
            <person name="Newcombe D."/>
            <person name="Golebiewski L."/>
            <person name="Petrosino J.F."/>
            <person name="Nicholson W.L."/>
            <person name="Fox G.E."/>
            <person name="Venkateswaran K."/>
            <person name="Highlander S.K."/>
            <person name="Weinstock G.M."/>
        </authorList>
    </citation>
    <scope>NUCLEOTIDE SEQUENCE [LARGE SCALE GENOMIC DNA]</scope>
    <source>
        <strain evidence="1 2">SAFR-032</strain>
    </source>
</reference>
<reference evidence="1 2" key="3">
    <citation type="journal article" date="2013" name="PLoS ONE">
        <title>Candidate genes that may be responsible for the unusual resistances exhibited by Bacillus pumilus SAFR-032 spores.</title>
        <authorList>
            <person name="Tirumalai M.R."/>
            <person name="Rastogi R."/>
            <person name="Zamani N."/>
            <person name="O'Bryant Williams E."/>
            <person name="Allen S."/>
            <person name="Diouf F."/>
            <person name="Kwende S."/>
            <person name="Weinstock G.M."/>
            <person name="Venkateswaran K.J."/>
            <person name="Fox G.E."/>
        </authorList>
    </citation>
    <scope>NUCLEOTIDE SEQUENCE [LARGE SCALE GENOMIC DNA]</scope>
    <source>
        <strain evidence="1 2">SAFR-032</strain>
    </source>
</reference>
<organism evidence="1 2">
    <name type="scientific">Bacillus pumilus (strain SAFR-032)</name>
    <dbReference type="NCBI Taxonomy" id="315750"/>
    <lineage>
        <taxon>Bacteria</taxon>
        <taxon>Bacillati</taxon>
        <taxon>Bacillota</taxon>
        <taxon>Bacilli</taxon>
        <taxon>Bacillales</taxon>
        <taxon>Bacillaceae</taxon>
        <taxon>Bacillus</taxon>
    </lineage>
</organism>
<evidence type="ECO:0000313" key="2">
    <source>
        <dbReference type="Proteomes" id="UP000001355"/>
    </source>
</evidence>